<protein>
    <submittedName>
        <fullName evidence="1">Uncharacterized protein</fullName>
    </submittedName>
</protein>
<sequence length="130" mass="14726">MRRGWRRSRLRGRRGRLLLLRESRRAGEQERAGEARRAEALNDKDIRIPFNSSARLVQALGRGPGEERRRKTKLTFATPSRMASPRGSVYVFRSNGVRVNQHGGGWQARCANYARKAQEPRAGGDMGAPR</sequence>
<gene>
    <name evidence="1" type="ordered locus">Msil_3827</name>
</gene>
<dbReference type="EMBL" id="CP001280">
    <property type="protein sequence ID" value="ACK52709.1"/>
    <property type="molecule type" value="Genomic_DNA"/>
</dbReference>
<accession>B8EMN0</accession>
<dbReference type="HOGENOM" id="CLU_1935601_0_0_5"/>
<dbReference type="Proteomes" id="UP000002257">
    <property type="component" value="Chromosome"/>
</dbReference>
<dbReference type="AlphaFoldDB" id="B8EMN0"/>
<reference evidence="1 2" key="1">
    <citation type="journal article" date="2010" name="J. Bacteriol.">
        <title>Complete genome sequence of the aerobic facultative methanotroph Methylocella silvestris BL2.</title>
        <authorList>
            <person name="Chen Y."/>
            <person name="Crombie A."/>
            <person name="Rahman M.T."/>
            <person name="Dedysh S.N."/>
            <person name="Liesack W."/>
            <person name="Stott M.B."/>
            <person name="Alam M."/>
            <person name="Theisen A.R."/>
            <person name="Murrell J.C."/>
            <person name="Dunfield P.F."/>
        </authorList>
    </citation>
    <scope>NUCLEOTIDE SEQUENCE [LARGE SCALE GENOMIC DNA]</scope>
    <source>
        <strain evidence="2">DSM 15510 / CIP 108128 / LMG 27833 / NCIMB 13906 / BL2</strain>
    </source>
</reference>
<evidence type="ECO:0000313" key="2">
    <source>
        <dbReference type="Proteomes" id="UP000002257"/>
    </source>
</evidence>
<dbReference type="STRING" id="395965.Msil_3827"/>
<dbReference type="KEGG" id="msl:Msil_3827"/>
<proteinExistence type="predicted"/>
<keyword evidence="2" id="KW-1185">Reference proteome</keyword>
<name>B8EMN0_METSB</name>
<evidence type="ECO:0000313" key="1">
    <source>
        <dbReference type="EMBL" id="ACK52709.1"/>
    </source>
</evidence>
<organism evidence="1 2">
    <name type="scientific">Methylocella silvestris (strain DSM 15510 / CIP 108128 / LMG 27833 / NCIMB 13906 / BL2)</name>
    <dbReference type="NCBI Taxonomy" id="395965"/>
    <lineage>
        <taxon>Bacteria</taxon>
        <taxon>Pseudomonadati</taxon>
        <taxon>Pseudomonadota</taxon>
        <taxon>Alphaproteobacteria</taxon>
        <taxon>Hyphomicrobiales</taxon>
        <taxon>Beijerinckiaceae</taxon>
        <taxon>Methylocella</taxon>
    </lineage>
</organism>